<proteinExistence type="predicted"/>
<keyword evidence="3" id="KW-1185">Reference proteome</keyword>
<feature type="compositionally biased region" description="Low complexity" evidence="1">
    <location>
        <begin position="1"/>
        <end position="19"/>
    </location>
</feature>
<protein>
    <submittedName>
        <fullName evidence="2">Uncharacterized protein</fullName>
    </submittedName>
</protein>
<feature type="compositionally biased region" description="Basic and acidic residues" evidence="1">
    <location>
        <begin position="105"/>
        <end position="119"/>
    </location>
</feature>
<reference evidence="2" key="1">
    <citation type="submission" date="2020-08" db="EMBL/GenBank/DDBJ databases">
        <title>Multicomponent nature underlies the extraordinary mechanical properties of spider dragline silk.</title>
        <authorList>
            <person name="Kono N."/>
            <person name="Nakamura H."/>
            <person name="Mori M."/>
            <person name="Yoshida Y."/>
            <person name="Ohtoshi R."/>
            <person name="Malay A.D."/>
            <person name="Moran D.A.P."/>
            <person name="Tomita M."/>
            <person name="Numata K."/>
            <person name="Arakawa K."/>
        </authorList>
    </citation>
    <scope>NUCLEOTIDE SEQUENCE</scope>
</reference>
<dbReference type="AlphaFoldDB" id="A0A8X6WB83"/>
<feature type="compositionally biased region" description="Basic and acidic residues" evidence="1">
    <location>
        <begin position="37"/>
        <end position="60"/>
    </location>
</feature>
<comment type="caution">
    <text evidence="2">The sequence shown here is derived from an EMBL/GenBank/DDBJ whole genome shotgun (WGS) entry which is preliminary data.</text>
</comment>
<evidence type="ECO:0000313" key="2">
    <source>
        <dbReference type="EMBL" id="GFY31540.1"/>
    </source>
</evidence>
<feature type="compositionally biased region" description="Polar residues" evidence="1">
    <location>
        <begin position="25"/>
        <end position="36"/>
    </location>
</feature>
<sequence length="119" mass="13350">MEIRTSSSDNNSSSYKSNNFEGRQPVSNESLYSRKNGSGERRELEEKGTSIKKDQGERHTGTARNRVSLVRSSPDSSTEPIRRTKKCKKETLGFKTSWQSGPGGPERKCKKDPRQQGAK</sequence>
<name>A0A8X6WB83_TRICX</name>
<gene>
    <name evidence="2" type="ORF">TNCV_4693841</name>
</gene>
<dbReference type="EMBL" id="BMAU01021399">
    <property type="protein sequence ID" value="GFY31540.1"/>
    <property type="molecule type" value="Genomic_DNA"/>
</dbReference>
<feature type="region of interest" description="Disordered" evidence="1">
    <location>
        <begin position="1"/>
        <end position="119"/>
    </location>
</feature>
<accession>A0A8X6WB83</accession>
<evidence type="ECO:0000313" key="3">
    <source>
        <dbReference type="Proteomes" id="UP000887159"/>
    </source>
</evidence>
<evidence type="ECO:0000256" key="1">
    <source>
        <dbReference type="SAM" id="MobiDB-lite"/>
    </source>
</evidence>
<feature type="compositionally biased region" description="Polar residues" evidence="1">
    <location>
        <begin position="62"/>
        <end position="79"/>
    </location>
</feature>
<organism evidence="2 3">
    <name type="scientific">Trichonephila clavipes</name>
    <name type="common">Golden silk orbweaver</name>
    <name type="synonym">Nephila clavipes</name>
    <dbReference type="NCBI Taxonomy" id="2585209"/>
    <lineage>
        <taxon>Eukaryota</taxon>
        <taxon>Metazoa</taxon>
        <taxon>Ecdysozoa</taxon>
        <taxon>Arthropoda</taxon>
        <taxon>Chelicerata</taxon>
        <taxon>Arachnida</taxon>
        <taxon>Araneae</taxon>
        <taxon>Araneomorphae</taxon>
        <taxon>Entelegynae</taxon>
        <taxon>Araneoidea</taxon>
        <taxon>Nephilidae</taxon>
        <taxon>Trichonephila</taxon>
    </lineage>
</organism>
<dbReference type="Proteomes" id="UP000887159">
    <property type="component" value="Unassembled WGS sequence"/>
</dbReference>